<proteinExistence type="predicted"/>
<evidence type="ECO:0000313" key="2">
    <source>
        <dbReference type="Proteomes" id="UP000199011"/>
    </source>
</evidence>
<dbReference type="RefSeq" id="WP_092519183.1">
    <property type="nucleotide sequence ID" value="NZ_CAWRAH010000039.1"/>
</dbReference>
<dbReference type="SUPFAM" id="SSF46955">
    <property type="entry name" value="Putative DNA-binding domain"/>
    <property type="match status" value="1"/>
</dbReference>
<sequence length="72" mass="8189">MKHSLIRLPEVCRRTGLGKSTVYKYISEGKFPKQIKTGERASAFIESEIDAWINQRIIAARLGERLEAVRNG</sequence>
<dbReference type="InterPro" id="IPR052931">
    <property type="entry name" value="Prophage_regulatory_activator"/>
</dbReference>
<keyword evidence="2" id="KW-1185">Reference proteome</keyword>
<organism evidence="1 2">
    <name type="scientific">Xenorhabdus japonica</name>
    <dbReference type="NCBI Taxonomy" id="53341"/>
    <lineage>
        <taxon>Bacteria</taxon>
        <taxon>Pseudomonadati</taxon>
        <taxon>Pseudomonadota</taxon>
        <taxon>Gammaproteobacteria</taxon>
        <taxon>Enterobacterales</taxon>
        <taxon>Morganellaceae</taxon>
        <taxon>Xenorhabdus</taxon>
    </lineage>
</organism>
<dbReference type="Pfam" id="PF05930">
    <property type="entry name" value="Phage_AlpA"/>
    <property type="match status" value="1"/>
</dbReference>
<dbReference type="PANTHER" id="PTHR36154">
    <property type="entry name" value="DNA-BINDING TRANSCRIPTIONAL ACTIVATOR ALPA"/>
    <property type="match status" value="1"/>
</dbReference>
<dbReference type="STRING" id="53341.SAMN05421579_11475"/>
<evidence type="ECO:0000313" key="1">
    <source>
        <dbReference type="EMBL" id="SFN67237.1"/>
    </source>
</evidence>
<dbReference type="Gene3D" id="1.10.238.160">
    <property type="match status" value="1"/>
</dbReference>
<dbReference type="InterPro" id="IPR010260">
    <property type="entry name" value="AlpA"/>
</dbReference>
<accession>A0A1I5AXT2</accession>
<dbReference type="InterPro" id="IPR009061">
    <property type="entry name" value="DNA-bd_dom_put_sf"/>
</dbReference>
<protein>
    <submittedName>
        <fullName evidence="1">Transcriptional regulator, AlpA family</fullName>
    </submittedName>
</protein>
<dbReference type="AlphaFoldDB" id="A0A1I5AXT2"/>
<reference evidence="2" key="1">
    <citation type="submission" date="2016-10" db="EMBL/GenBank/DDBJ databases">
        <authorList>
            <person name="Varghese N."/>
            <person name="Submissions S."/>
        </authorList>
    </citation>
    <scope>NUCLEOTIDE SEQUENCE [LARGE SCALE GENOMIC DNA]</scope>
    <source>
        <strain evidence="2">DSM 16522</strain>
    </source>
</reference>
<gene>
    <name evidence="1" type="ORF">SAMN05421579_11475</name>
</gene>
<dbReference type="OrthoDB" id="5986966at2"/>
<dbReference type="EMBL" id="FOVO01000014">
    <property type="protein sequence ID" value="SFN67237.1"/>
    <property type="molecule type" value="Genomic_DNA"/>
</dbReference>
<dbReference type="PANTHER" id="PTHR36154:SF1">
    <property type="entry name" value="DNA-BINDING TRANSCRIPTIONAL ACTIVATOR ALPA"/>
    <property type="match status" value="1"/>
</dbReference>
<name>A0A1I5AXT2_9GAMM</name>
<dbReference type="Proteomes" id="UP000199011">
    <property type="component" value="Unassembled WGS sequence"/>
</dbReference>